<feature type="compositionally biased region" description="Basic and acidic residues" evidence="4">
    <location>
        <begin position="195"/>
        <end position="210"/>
    </location>
</feature>
<organism evidence="6 7">
    <name type="scientific">Cryobacterium fucosi</name>
    <dbReference type="NCBI Taxonomy" id="1259157"/>
    <lineage>
        <taxon>Bacteria</taxon>
        <taxon>Bacillati</taxon>
        <taxon>Actinomycetota</taxon>
        <taxon>Actinomycetes</taxon>
        <taxon>Micrococcales</taxon>
        <taxon>Microbacteriaceae</taxon>
        <taxon>Cryobacterium</taxon>
    </lineage>
</organism>
<dbReference type="OrthoDB" id="9804926at2"/>
<sequence length="233" mass="25558">MVHEIEKRNTAQPVEFRASDTGAGVLTGYAAVFNRYSQNLGGFVEQVAPGAFNKSLGDATPVIARYNHNDDFLLGTTEAGTLTLTVDGTGLRYDVELPDTTAGRDVAALAKRGDLRYSSFAFRALDDDWGVTDQGFPFRTLLNVQLVDVAPVNTPAYMDTTAGMRSLAERLHMEVDEVRITPVEEIRSLLSVEKLPPESRAEPESKDGQSETHPTIAMLRRRLDMVQSAPVSR</sequence>
<evidence type="ECO:0000313" key="6">
    <source>
        <dbReference type="EMBL" id="TFD74729.1"/>
    </source>
</evidence>
<keyword evidence="3" id="KW-0378">Hydrolase</keyword>
<proteinExistence type="predicted"/>
<dbReference type="NCBIfam" id="TIGR01543">
    <property type="entry name" value="proheadase_HK97"/>
    <property type="match status" value="1"/>
</dbReference>
<keyword evidence="2 6" id="KW-0645">Protease</keyword>
<feature type="region of interest" description="Disordered" evidence="4">
    <location>
        <begin position="194"/>
        <end position="233"/>
    </location>
</feature>
<dbReference type="InterPro" id="IPR054613">
    <property type="entry name" value="Peptidase_S78_dom"/>
</dbReference>
<evidence type="ECO:0000256" key="3">
    <source>
        <dbReference type="ARBA" id="ARBA00022801"/>
    </source>
</evidence>
<accession>A0A4R9B348</accession>
<dbReference type="InterPro" id="IPR006433">
    <property type="entry name" value="Prohead_protease"/>
</dbReference>
<feature type="domain" description="Prohead serine protease" evidence="5">
    <location>
        <begin position="14"/>
        <end position="165"/>
    </location>
</feature>
<dbReference type="GO" id="GO:0008233">
    <property type="term" value="F:peptidase activity"/>
    <property type="evidence" value="ECO:0007669"/>
    <property type="project" value="UniProtKB-KW"/>
</dbReference>
<dbReference type="EMBL" id="SOHH01000087">
    <property type="protein sequence ID" value="TFD74729.1"/>
    <property type="molecule type" value="Genomic_DNA"/>
</dbReference>
<keyword evidence="1" id="KW-1188">Viral release from host cell</keyword>
<dbReference type="Proteomes" id="UP000298313">
    <property type="component" value="Unassembled WGS sequence"/>
</dbReference>
<evidence type="ECO:0000313" key="7">
    <source>
        <dbReference type="Proteomes" id="UP000298313"/>
    </source>
</evidence>
<evidence type="ECO:0000256" key="2">
    <source>
        <dbReference type="ARBA" id="ARBA00022670"/>
    </source>
</evidence>
<dbReference type="GO" id="GO:0006508">
    <property type="term" value="P:proteolysis"/>
    <property type="evidence" value="ECO:0007669"/>
    <property type="project" value="UniProtKB-KW"/>
</dbReference>
<reference evidence="6 7" key="1">
    <citation type="submission" date="2019-03" db="EMBL/GenBank/DDBJ databases">
        <title>Genomics of glacier-inhabiting Cryobacterium strains.</title>
        <authorList>
            <person name="Liu Q."/>
            <person name="Xin Y.-H."/>
        </authorList>
    </citation>
    <scope>NUCLEOTIDE SEQUENCE [LARGE SCALE GENOMIC DNA]</scope>
    <source>
        <strain evidence="6 7">Hh4</strain>
    </source>
</reference>
<evidence type="ECO:0000256" key="1">
    <source>
        <dbReference type="ARBA" id="ARBA00022612"/>
    </source>
</evidence>
<gene>
    <name evidence="6" type="ORF">E3T48_12450</name>
</gene>
<name>A0A4R9B348_9MICO</name>
<keyword evidence="7" id="KW-1185">Reference proteome</keyword>
<evidence type="ECO:0000256" key="4">
    <source>
        <dbReference type="SAM" id="MobiDB-lite"/>
    </source>
</evidence>
<protein>
    <submittedName>
        <fullName evidence="6">HK97 family phage prohead protease</fullName>
    </submittedName>
</protein>
<dbReference type="Pfam" id="PF04586">
    <property type="entry name" value="Peptidase_S78"/>
    <property type="match status" value="1"/>
</dbReference>
<evidence type="ECO:0000259" key="5">
    <source>
        <dbReference type="Pfam" id="PF04586"/>
    </source>
</evidence>
<comment type="caution">
    <text evidence="6">The sequence shown here is derived from an EMBL/GenBank/DDBJ whole genome shotgun (WGS) entry which is preliminary data.</text>
</comment>
<dbReference type="AlphaFoldDB" id="A0A4R9B348"/>